<dbReference type="GO" id="GO:0006265">
    <property type="term" value="P:DNA topological change"/>
    <property type="evidence" value="ECO:0007669"/>
    <property type="project" value="InterPro"/>
</dbReference>
<evidence type="ECO:0000256" key="2">
    <source>
        <dbReference type="ARBA" id="ARBA00006645"/>
    </source>
</evidence>
<dbReference type="InterPro" id="IPR013500">
    <property type="entry name" value="TopoI_cat_euk"/>
</dbReference>
<dbReference type="Pfam" id="PF01028">
    <property type="entry name" value="Topoisom_I"/>
    <property type="match status" value="1"/>
</dbReference>
<evidence type="ECO:0000256" key="6">
    <source>
        <dbReference type="ARBA" id="ARBA00023235"/>
    </source>
</evidence>
<comment type="similarity">
    <text evidence="2">Belongs to the type IB topoisomerase family.</text>
</comment>
<comment type="catalytic activity">
    <reaction evidence="1">
        <text>ATP-independent breakage of single-stranded DNA, followed by passage and rejoining.</text>
        <dbReference type="EC" id="5.6.2.1"/>
    </reaction>
</comment>
<evidence type="ECO:0000256" key="5">
    <source>
        <dbReference type="ARBA" id="ARBA00023125"/>
    </source>
</evidence>
<dbReference type="GO" id="GO:0003677">
    <property type="term" value="F:DNA binding"/>
    <property type="evidence" value="ECO:0007669"/>
    <property type="project" value="UniProtKB-KW"/>
</dbReference>
<organism evidence="9 10">
    <name type="scientific">Oxalicibacterium faecigallinarum</name>
    <dbReference type="NCBI Taxonomy" id="573741"/>
    <lineage>
        <taxon>Bacteria</taxon>
        <taxon>Pseudomonadati</taxon>
        <taxon>Pseudomonadota</taxon>
        <taxon>Betaproteobacteria</taxon>
        <taxon>Burkholderiales</taxon>
        <taxon>Oxalobacteraceae</taxon>
        <taxon>Oxalicibacterium</taxon>
    </lineage>
</organism>
<evidence type="ECO:0000256" key="1">
    <source>
        <dbReference type="ARBA" id="ARBA00000213"/>
    </source>
</evidence>
<dbReference type="InterPro" id="IPR035447">
    <property type="entry name" value="DNA_topo_I_N_sf"/>
</dbReference>
<dbReference type="Gene3D" id="1.10.132.120">
    <property type="match status" value="1"/>
</dbReference>
<keyword evidence="10" id="KW-1185">Reference proteome</keyword>
<evidence type="ECO:0000256" key="4">
    <source>
        <dbReference type="ARBA" id="ARBA00023029"/>
    </source>
</evidence>
<comment type="caution">
    <text evidence="9">The sequence shown here is derived from an EMBL/GenBank/DDBJ whole genome shotgun (WGS) entry which is preliminary data.</text>
</comment>
<dbReference type="InterPro" id="IPR049331">
    <property type="entry name" value="Top1B_N_bact"/>
</dbReference>
<dbReference type="RefSeq" id="WP_188380495.1">
    <property type="nucleotide sequence ID" value="NZ_BMDI01000001.1"/>
</dbReference>
<dbReference type="Gene3D" id="3.90.15.10">
    <property type="entry name" value="Topoisomerase I, Chain A, domain 3"/>
    <property type="match status" value="1"/>
</dbReference>
<keyword evidence="4" id="KW-0799">Topoisomerase</keyword>
<dbReference type="EMBL" id="BMDI01000001">
    <property type="protein sequence ID" value="GGI18370.1"/>
    <property type="molecule type" value="Genomic_DNA"/>
</dbReference>
<dbReference type="InterPro" id="IPR001631">
    <property type="entry name" value="TopoI"/>
</dbReference>
<keyword evidence="5" id="KW-0238">DNA-binding</keyword>
<dbReference type="InterPro" id="IPR014711">
    <property type="entry name" value="TopoI_cat_a-hlx-sub_euk"/>
</dbReference>
<evidence type="ECO:0000259" key="7">
    <source>
        <dbReference type="Pfam" id="PF01028"/>
    </source>
</evidence>
<dbReference type="SUPFAM" id="SSF55869">
    <property type="entry name" value="DNA topoisomerase I domain"/>
    <property type="match status" value="1"/>
</dbReference>
<sequence>MVTKVILSDPIDSAALSRFDARQAGLRYVKDGSSGYRRLQSGKAFRYVDIDGKPLKDETQLARIRSLVIPPAWQDVWICRWENGHLQATGRDARGRKQYRYHPQWRIVRDNAKYERMLEFGLALPKLRSDLDRALALPGLPREKVLAAVVFLLHATLIRVGNREYARDNESFGMSTLRKKHVRLDGSEIRFSFRGKSGVQHSIRLQDRRLANLVKRMRELPGQDLFQYQDEEGELRAIGSADVNDYLRELSGEDYTAKDFRTWSGTVLAATALIACEPCQSDAHGKRMIVQAISDVAQKLGNTPAICRKCYVHPQVIACYTNGALHAMAKAPIPMQRTRSIAKEHALTREEMLVIHMLKTIGKMPHKREKSGGRAKAVVMPLAA</sequence>
<keyword evidence="6" id="KW-0413">Isomerase</keyword>
<dbReference type="AlphaFoldDB" id="A0A8J3AQR0"/>
<dbReference type="Gene3D" id="3.30.66.10">
    <property type="entry name" value="DNA topoisomerase I domain"/>
    <property type="match status" value="1"/>
</dbReference>
<dbReference type="PRINTS" id="PR00416">
    <property type="entry name" value="EUTPISMRASEI"/>
</dbReference>
<dbReference type="PROSITE" id="PS52038">
    <property type="entry name" value="TOPO_IB_2"/>
    <property type="match status" value="1"/>
</dbReference>
<evidence type="ECO:0000313" key="10">
    <source>
        <dbReference type="Proteomes" id="UP000642180"/>
    </source>
</evidence>
<name>A0A8J3AQR0_9BURK</name>
<proteinExistence type="inferred from homology"/>
<dbReference type="InterPro" id="IPR011010">
    <property type="entry name" value="DNA_brk_join_enz"/>
</dbReference>
<feature type="domain" description="DNA topoisomerase IB N-terminal" evidence="8">
    <location>
        <begin position="45"/>
        <end position="92"/>
    </location>
</feature>
<evidence type="ECO:0000256" key="3">
    <source>
        <dbReference type="ARBA" id="ARBA00012891"/>
    </source>
</evidence>
<protein>
    <recommendedName>
        <fullName evidence="3">DNA topoisomerase</fullName>
        <ecNumber evidence="3">5.6.2.1</ecNumber>
    </recommendedName>
</protein>
<reference evidence="10" key="1">
    <citation type="journal article" date="2019" name="Int. J. Syst. Evol. Microbiol.">
        <title>The Global Catalogue of Microorganisms (GCM) 10K type strain sequencing project: providing services to taxonomists for standard genome sequencing and annotation.</title>
        <authorList>
            <consortium name="The Broad Institute Genomics Platform"/>
            <consortium name="The Broad Institute Genome Sequencing Center for Infectious Disease"/>
            <person name="Wu L."/>
            <person name="Ma J."/>
        </authorList>
    </citation>
    <scope>NUCLEOTIDE SEQUENCE [LARGE SCALE GENOMIC DNA]</scope>
    <source>
        <strain evidence="10">CCM 2767</strain>
    </source>
</reference>
<dbReference type="SUPFAM" id="SSF56349">
    <property type="entry name" value="DNA breaking-rejoining enzymes"/>
    <property type="match status" value="1"/>
</dbReference>
<dbReference type="Pfam" id="PF21338">
    <property type="entry name" value="Top1B_N_bact"/>
    <property type="match status" value="1"/>
</dbReference>
<evidence type="ECO:0000259" key="8">
    <source>
        <dbReference type="Pfam" id="PF21338"/>
    </source>
</evidence>
<feature type="domain" description="DNA topoisomerase I catalytic core eukaryotic-type" evidence="7">
    <location>
        <begin position="105"/>
        <end position="320"/>
    </location>
</feature>
<gene>
    <name evidence="9" type="ORF">GCM10008066_13670</name>
</gene>
<dbReference type="EC" id="5.6.2.1" evidence="3"/>
<evidence type="ECO:0000313" key="9">
    <source>
        <dbReference type="EMBL" id="GGI18370.1"/>
    </source>
</evidence>
<accession>A0A8J3AQR0</accession>
<dbReference type="GO" id="GO:0003917">
    <property type="term" value="F:DNA topoisomerase type I (single strand cut, ATP-independent) activity"/>
    <property type="evidence" value="ECO:0007669"/>
    <property type="project" value="UniProtKB-EC"/>
</dbReference>
<dbReference type="Proteomes" id="UP000642180">
    <property type="component" value="Unassembled WGS sequence"/>
</dbReference>